<dbReference type="EMBL" id="CAXLJL010000245">
    <property type="protein sequence ID" value="CAL5135139.1"/>
    <property type="molecule type" value="Genomic_DNA"/>
</dbReference>
<evidence type="ECO:0000256" key="1">
    <source>
        <dbReference type="SAM" id="MobiDB-lite"/>
    </source>
</evidence>
<gene>
    <name evidence="2" type="ORF">CDAUBV1_LOCUS9194</name>
</gene>
<feature type="compositionally biased region" description="Polar residues" evidence="1">
    <location>
        <begin position="123"/>
        <end position="138"/>
    </location>
</feature>
<feature type="compositionally biased region" description="Polar residues" evidence="1">
    <location>
        <begin position="166"/>
        <end position="183"/>
    </location>
</feature>
<reference evidence="2" key="1">
    <citation type="submission" date="2024-06" db="EMBL/GenBank/DDBJ databases">
        <authorList>
            <person name="Liu X."/>
            <person name="Lenzi L."/>
            <person name="Haldenby T S."/>
            <person name="Uol C."/>
        </authorList>
    </citation>
    <scope>NUCLEOTIDE SEQUENCE</scope>
</reference>
<feature type="compositionally biased region" description="Basic and acidic residues" evidence="1">
    <location>
        <begin position="139"/>
        <end position="151"/>
    </location>
</feature>
<evidence type="ECO:0000313" key="3">
    <source>
        <dbReference type="Proteomes" id="UP001497525"/>
    </source>
</evidence>
<accession>A0AAV2TG54</accession>
<protein>
    <submittedName>
        <fullName evidence="2">Uncharacterized protein</fullName>
    </submittedName>
</protein>
<feature type="region of interest" description="Disordered" evidence="1">
    <location>
        <begin position="123"/>
        <end position="204"/>
    </location>
</feature>
<dbReference type="AlphaFoldDB" id="A0AAV2TG54"/>
<comment type="caution">
    <text evidence="2">The sequence shown here is derived from an EMBL/GenBank/DDBJ whole genome shotgun (WGS) entry which is preliminary data.</text>
</comment>
<organism evidence="2 3">
    <name type="scientific">Calicophoron daubneyi</name>
    <name type="common">Rumen fluke</name>
    <name type="synonym">Paramphistomum daubneyi</name>
    <dbReference type="NCBI Taxonomy" id="300641"/>
    <lineage>
        <taxon>Eukaryota</taxon>
        <taxon>Metazoa</taxon>
        <taxon>Spiralia</taxon>
        <taxon>Lophotrochozoa</taxon>
        <taxon>Platyhelminthes</taxon>
        <taxon>Trematoda</taxon>
        <taxon>Digenea</taxon>
        <taxon>Plagiorchiida</taxon>
        <taxon>Pronocephalata</taxon>
        <taxon>Paramphistomoidea</taxon>
        <taxon>Paramphistomidae</taxon>
        <taxon>Calicophoron</taxon>
    </lineage>
</organism>
<name>A0AAV2TG54_CALDB</name>
<proteinExistence type="predicted"/>
<evidence type="ECO:0000313" key="2">
    <source>
        <dbReference type="EMBL" id="CAL5135139.1"/>
    </source>
</evidence>
<dbReference type="Proteomes" id="UP001497525">
    <property type="component" value="Unassembled WGS sequence"/>
</dbReference>
<sequence>MVNVSDLQNSQLDEIAHHLPIKMKTILLHLVTGIVLCWLSSCIASPNPNASQPSGAKWSYGMKSNENDYDLEDAFEYWIMKKINQTWPNSIPSLRQPTPYNQPPTSQQAAIWDTIFDELITQGRNNSRCTSTQVSDQPSRSDRYTTKRVTDTPKSSKRRAKETKSKAQTPVSSSGRSEPTSYPETPMRPGDRERTTGAESAENWNAIRNEWLNTRTSDARNHFTPNHAMSSGRFQQTSAHYPWWIYFDDDMYDTDDEEDDALEDELEAKYERMRRLQRGRGRQFY</sequence>